<dbReference type="PANTHER" id="PTHR38527:SF4">
    <property type="entry name" value="OS05G0461600 PROTEIN"/>
    <property type="match status" value="1"/>
</dbReference>
<reference evidence="2" key="1">
    <citation type="submission" date="2018-02" db="EMBL/GenBank/DDBJ databases">
        <title>Rhizophora mucronata_Transcriptome.</title>
        <authorList>
            <person name="Meera S.P."/>
            <person name="Sreeshan A."/>
            <person name="Augustine A."/>
        </authorList>
    </citation>
    <scope>NUCLEOTIDE SEQUENCE</scope>
    <source>
        <tissue evidence="2">Leaf</tissue>
    </source>
</reference>
<name>A0A2P2JJ38_RHIMU</name>
<evidence type="ECO:0000256" key="1">
    <source>
        <dbReference type="SAM" id="MobiDB-lite"/>
    </source>
</evidence>
<proteinExistence type="predicted"/>
<dbReference type="PANTHER" id="PTHR38527">
    <property type="entry name" value="OS01G0838200 PROTEIN"/>
    <property type="match status" value="1"/>
</dbReference>
<dbReference type="AlphaFoldDB" id="A0A2P2JJ38"/>
<feature type="compositionally biased region" description="Basic and acidic residues" evidence="1">
    <location>
        <begin position="71"/>
        <end position="82"/>
    </location>
</feature>
<dbReference type="EMBL" id="GGEC01013009">
    <property type="protein sequence ID" value="MBW93492.1"/>
    <property type="molecule type" value="Transcribed_RNA"/>
</dbReference>
<evidence type="ECO:0000313" key="2">
    <source>
        <dbReference type="EMBL" id="MBW93492.1"/>
    </source>
</evidence>
<feature type="region of interest" description="Disordered" evidence="1">
    <location>
        <begin position="1"/>
        <end position="82"/>
    </location>
</feature>
<accession>A0A2P2JJ38</accession>
<protein>
    <submittedName>
        <fullName evidence="2">Uncharacterized protein</fullName>
    </submittedName>
</protein>
<feature type="compositionally biased region" description="Basic residues" evidence="1">
    <location>
        <begin position="1"/>
        <end position="11"/>
    </location>
</feature>
<sequence>MSQRPSRHQRRPSQSVIISFTDDLSAPLPDSPVNAVAQPSNQALQQPQQQSHAPLPPSPSLPAADSAQNVAKDDKKATEKEN</sequence>
<feature type="compositionally biased region" description="Low complexity" evidence="1">
    <location>
        <begin position="37"/>
        <end position="53"/>
    </location>
</feature>
<organism evidence="2">
    <name type="scientific">Rhizophora mucronata</name>
    <name type="common">Asiatic mangrove</name>
    <dbReference type="NCBI Taxonomy" id="61149"/>
    <lineage>
        <taxon>Eukaryota</taxon>
        <taxon>Viridiplantae</taxon>
        <taxon>Streptophyta</taxon>
        <taxon>Embryophyta</taxon>
        <taxon>Tracheophyta</taxon>
        <taxon>Spermatophyta</taxon>
        <taxon>Magnoliopsida</taxon>
        <taxon>eudicotyledons</taxon>
        <taxon>Gunneridae</taxon>
        <taxon>Pentapetalae</taxon>
        <taxon>rosids</taxon>
        <taxon>fabids</taxon>
        <taxon>Malpighiales</taxon>
        <taxon>Rhizophoraceae</taxon>
        <taxon>Rhizophora</taxon>
    </lineage>
</organism>